<keyword evidence="2" id="KW-1185">Reference proteome</keyword>
<organism evidence="1 2">
    <name type="scientific">Dermacentor silvarum</name>
    <name type="common">Tick</name>
    <dbReference type="NCBI Taxonomy" id="543639"/>
    <lineage>
        <taxon>Eukaryota</taxon>
        <taxon>Metazoa</taxon>
        <taxon>Ecdysozoa</taxon>
        <taxon>Arthropoda</taxon>
        <taxon>Chelicerata</taxon>
        <taxon>Arachnida</taxon>
        <taxon>Acari</taxon>
        <taxon>Parasitiformes</taxon>
        <taxon>Ixodida</taxon>
        <taxon>Ixodoidea</taxon>
        <taxon>Ixodidae</taxon>
        <taxon>Rhipicephalinae</taxon>
        <taxon>Dermacentor</taxon>
    </lineage>
</organism>
<dbReference type="Proteomes" id="UP000821865">
    <property type="component" value="Chromosome 5"/>
</dbReference>
<reference evidence="1" key="1">
    <citation type="submission" date="2020-05" db="EMBL/GenBank/DDBJ databases">
        <title>Large-scale comparative analyses of tick genomes elucidate their genetic diversity and vector capacities.</title>
        <authorList>
            <person name="Jia N."/>
            <person name="Wang J."/>
            <person name="Shi W."/>
            <person name="Du L."/>
            <person name="Sun Y."/>
            <person name="Zhan W."/>
            <person name="Jiang J."/>
            <person name="Wang Q."/>
            <person name="Zhang B."/>
            <person name="Ji P."/>
            <person name="Sakyi L.B."/>
            <person name="Cui X."/>
            <person name="Yuan T."/>
            <person name="Jiang B."/>
            <person name="Yang W."/>
            <person name="Lam T.T.-Y."/>
            <person name="Chang Q."/>
            <person name="Ding S."/>
            <person name="Wang X."/>
            <person name="Zhu J."/>
            <person name="Ruan X."/>
            <person name="Zhao L."/>
            <person name="Wei J."/>
            <person name="Que T."/>
            <person name="Du C."/>
            <person name="Cheng J."/>
            <person name="Dai P."/>
            <person name="Han X."/>
            <person name="Huang E."/>
            <person name="Gao Y."/>
            <person name="Liu J."/>
            <person name="Shao H."/>
            <person name="Ye R."/>
            <person name="Li L."/>
            <person name="Wei W."/>
            <person name="Wang X."/>
            <person name="Wang C."/>
            <person name="Yang T."/>
            <person name="Huo Q."/>
            <person name="Li W."/>
            <person name="Guo W."/>
            <person name="Chen H."/>
            <person name="Zhou L."/>
            <person name="Ni X."/>
            <person name="Tian J."/>
            <person name="Zhou Y."/>
            <person name="Sheng Y."/>
            <person name="Liu T."/>
            <person name="Pan Y."/>
            <person name="Xia L."/>
            <person name="Li J."/>
            <person name="Zhao F."/>
            <person name="Cao W."/>
        </authorList>
    </citation>
    <scope>NUCLEOTIDE SEQUENCE</scope>
    <source>
        <strain evidence="1">Dsil-2018</strain>
    </source>
</reference>
<name>A0ACB8CUF5_DERSI</name>
<comment type="caution">
    <text evidence="1">The sequence shown here is derived from an EMBL/GenBank/DDBJ whole genome shotgun (WGS) entry which is preliminary data.</text>
</comment>
<evidence type="ECO:0000313" key="2">
    <source>
        <dbReference type="Proteomes" id="UP000821865"/>
    </source>
</evidence>
<accession>A0ACB8CUF5</accession>
<proteinExistence type="predicted"/>
<protein>
    <submittedName>
        <fullName evidence="1">Uncharacterized protein</fullName>
    </submittedName>
</protein>
<dbReference type="EMBL" id="CM023474">
    <property type="protein sequence ID" value="KAH7950543.1"/>
    <property type="molecule type" value="Genomic_DNA"/>
</dbReference>
<evidence type="ECO:0000313" key="1">
    <source>
        <dbReference type="EMBL" id="KAH7950543.1"/>
    </source>
</evidence>
<gene>
    <name evidence="1" type="ORF">HPB49_025628</name>
</gene>
<sequence length="113" mass="12934">MHFSLHSVFLRDSGRQGRLEGAQPFIKSALKSGKDLSQLKRTAITTRIARMLALDLQPYIFVKNRGFKGLMNHMELLVQDTQPHDVFEDNHPGVVQRQSRLSRGECMRTSRKA</sequence>